<gene>
    <name evidence="4" type="ORF">LAFE_0C13322G</name>
</gene>
<dbReference type="InterPro" id="IPR001138">
    <property type="entry name" value="Zn2Cys6_DnaBD"/>
</dbReference>
<dbReference type="GO" id="GO:0000981">
    <property type="term" value="F:DNA-binding transcription factor activity, RNA polymerase II-specific"/>
    <property type="evidence" value="ECO:0007669"/>
    <property type="project" value="InterPro"/>
</dbReference>
<dbReference type="PANTHER" id="PTHR37534:SF46">
    <property type="entry name" value="ZN(II)2CYS6 TRANSCRIPTION FACTOR (EUROFUNG)"/>
    <property type="match status" value="1"/>
</dbReference>
<dbReference type="InterPro" id="IPR036864">
    <property type="entry name" value="Zn2-C6_fun-type_DNA-bd_sf"/>
</dbReference>
<dbReference type="PROSITE" id="PS50048">
    <property type="entry name" value="ZN2_CY6_FUNGAL_2"/>
    <property type="match status" value="1"/>
</dbReference>
<reference evidence="4 5" key="1">
    <citation type="submission" date="2016-03" db="EMBL/GenBank/DDBJ databases">
        <authorList>
            <person name="Devillers H."/>
        </authorList>
    </citation>
    <scope>NUCLEOTIDE SEQUENCE [LARGE SCALE GENOMIC DNA]</scope>
    <source>
        <strain evidence="4">CBS 6772</strain>
    </source>
</reference>
<dbReference type="PANTHER" id="PTHR37534">
    <property type="entry name" value="TRANSCRIPTIONAL ACTIVATOR PROTEIN UGA3"/>
    <property type="match status" value="1"/>
</dbReference>
<dbReference type="CDD" id="cd00067">
    <property type="entry name" value="GAL4"/>
    <property type="match status" value="1"/>
</dbReference>
<dbReference type="GO" id="GO:0008270">
    <property type="term" value="F:zinc ion binding"/>
    <property type="evidence" value="ECO:0007669"/>
    <property type="project" value="InterPro"/>
</dbReference>
<dbReference type="AlphaFoldDB" id="A0A1G4MAL9"/>
<dbReference type="OMA" id="IMEATIG"/>
<comment type="subcellular location">
    <subcellularLocation>
        <location evidence="1">Nucleus</location>
    </subcellularLocation>
</comment>
<proteinExistence type="predicted"/>
<evidence type="ECO:0000259" key="3">
    <source>
        <dbReference type="PROSITE" id="PS50048"/>
    </source>
</evidence>
<evidence type="ECO:0000313" key="5">
    <source>
        <dbReference type="Proteomes" id="UP000190831"/>
    </source>
</evidence>
<dbReference type="Gene3D" id="4.10.240.10">
    <property type="entry name" value="Zn(2)-C6 fungal-type DNA-binding domain"/>
    <property type="match status" value="1"/>
</dbReference>
<sequence length="582" mass="66974">MGGSKGYHEATHNPRLRKKACDKCHKMKQICDGGIPCSRCKRLKAECTFQRVLKKPGRPSKKVPVDKELAKRVECSSHEVSDSRLAETRESPIPSNAFTKVFLDKSKELINLQNPFSNIGERFLDMLLTFSEEPRQYEVDNETLSESSEKNEILQAEQVFNDAINGFPLDYWRLPEKEMQLLQYFVFEVSPILFIDKTSNSFLQMVIPLAIKGQRIRNILIAIAAIRRYEEDAQLPEKPSSLYVSKGYSVTTRSEFLRDMLTYKSEAELTLVLEETDYFDDSVLLSLLLLAMLSVLEGTSFMWASAMKRASIVISKRGGVKKLFKDRPLLVHLFSYLDLVSSLSTCIQPYVETIPSDGFKREDTLENYAKFDEKEIAKVLNSSFGFRFSIGGEIFKLLGNISTLASLRHIRDQNVAYGKEFDTIADVIENHLQSWQPSEESWENFSLTGPAIELQKNSYVLALQWAAFLRLHQVRYGYNREDRKAQICLRTILQSIDNIDKGADLETGLIFPIIMAGSVAFEQDDREYIMERVRRIKKKLKFGYVNEVEKMLLTIWSRDDKEGHNVNWAAIRYYEYPGLVMF</sequence>
<organism evidence="4 5">
    <name type="scientific">Lachancea fermentati</name>
    <name type="common">Zygosaccharomyces fermentati</name>
    <dbReference type="NCBI Taxonomy" id="4955"/>
    <lineage>
        <taxon>Eukaryota</taxon>
        <taxon>Fungi</taxon>
        <taxon>Dikarya</taxon>
        <taxon>Ascomycota</taxon>
        <taxon>Saccharomycotina</taxon>
        <taxon>Saccharomycetes</taxon>
        <taxon>Saccharomycetales</taxon>
        <taxon>Saccharomycetaceae</taxon>
        <taxon>Lachancea</taxon>
    </lineage>
</organism>
<keyword evidence="2" id="KW-0539">Nucleus</keyword>
<dbReference type="Proteomes" id="UP000190831">
    <property type="component" value="Chromosome C"/>
</dbReference>
<keyword evidence="5" id="KW-1185">Reference proteome</keyword>
<dbReference type="SUPFAM" id="SSF57701">
    <property type="entry name" value="Zn2/Cys6 DNA-binding domain"/>
    <property type="match status" value="1"/>
</dbReference>
<dbReference type="InterPro" id="IPR021858">
    <property type="entry name" value="Fun_TF"/>
</dbReference>
<accession>A0A1G4MAL9</accession>
<feature type="domain" description="Zn(2)-C6 fungal-type" evidence="3">
    <location>
        <begin position="20"/>
        <end position="49"/>
    </location>
</feature>
<dbReference type="STRING" id="4955.A0A1G4MAL9"/>
<evidence type="ECO:0000256" key="2">
    <source>
        <dbReference type="ARBA" id="ARBA00023242"/>
    </source>
</evidence>
<dbReference type="Pfam" id="PF00172">
    <property type="entry name" value="Zn_clus"/>
    <property type="match status" value="1"/>
</dbReference>
<dbReference type="OrthoDB" id="434972at2759"/>
<dbReference type="Pfam" id="PF11951">
    <property type="entry name" value="Fungal_trans_2"/>
    <property type="match status" value="1"/>
</dbReference>
<dbReference type="SMART" id="SM00066">
    <property type="entry name" value="GAL4"/>
    <property type="match status" value="1"/>
</dbReference>
<dbReference type="PROSITE" id="PS00463">
    <property type="entry name" value="ZN2_CY6_FUNGAL_1"/>
    <property type="match status" value="1"/>
</dbReference>
<name>A0A1G4MAL9_LACFM</name>
<evidence type="ECO:0000313" key="4">
    <source>
        <dbReference type="EMBL" id="SCW00847.1"/>
    </source>
</evidence>
<dbReference type="GO" id="GO:0005634">
    <property type="term" value="C:nucleus"/>
    <property type="evidence" value="ECO:0007669"/>
    <property type="project" value="UniProtKB-SubCell"/>
</dbReference>
<evidence type="ECO:0000256" key="1">
    <source>
        <dbReference type="ARBA" id="ARBA00004123"/>
    </source>
</evidence>
<dbReference type="EMBL" id="LT598485">
    <property type="protein sequence ID" value="SCW00847.1"/>
    <property type="molecule type" value="Genomic_DNA"/>
</dbReference>
<protein>
    <submittedName>
        <fullName evidence="4">LAFE_0C13322g1_1</fullName>
    </submittedName>
</protein>